<evidence type="ECO:0000256" key="16">
    <source>
        <dbReference type="ARBA" id="ARBA00081485"/>
    </source>
</evidence>
<protein>
    <recommendedName>
        <fullName evidence="5">Condensin complex subunit 1</fullName>
    </recommendedName>
    <alternativeName>
        <fullName evidence="16">Chromosome condensation-related SMC-associated protein 1</fullName>
    </alternativeName>
    <alternativeName>
        <fullName evidence="15">Chromosome-associated protein D2</fullName>
    </alternativeName>
    <alternativeName>
        <fullName evidence="14">Non-SMC condensin I complex subunit D2</fullName>
    </alternativeName>
</protein>
<dbReference type="InterPro" id="IPR026003">
    <property type="entry name" value="Cohesin_HEAT"/>
</dbReference>
<evidence type="ECO:0000259" key="18">
    <source>
        <dbReference type="Pfam" id="PF12717"/>
    </source>
</evidence>
<dbReference type="PANTHER" id="PTHR14222:SF2">
    <property type="entry name" value="CONDENSIN COMPLEX SUBUNIT 1"/>
    <property type="match status" value="1"/>
</dbReference>
<comment type="subcellular location">
    <subcellularLocation>
        <location evidence="2">Chromosome</location>
    </subcellularLocation>
    <subcellularLocation>
        <location evidence="3">Cytoplasm</location>
    </subcellularLocation>
    <subcellularLocation>
        <location evidence="1">Nucleus</location>
    </subcellularLocation>
</comment>
<feature type="compositionally biased region" description="Low complexity" evidence="17">
    <location>
        <begin position="1500"/>
        <end position="1511"/>
    </location>
</feature>
<feature type="compositionally biased region" description="Basic residues" evidence="17">
    <location>
        <begin position="1425"/>
        <end position="1443"/>
    </location>
</feature>
<feature type="compositionally biased region" description="Basic residues" evidence="17">
    <location>
        <begin position="1384"/>
        <end position="1399"/>
    </location>
</feature>
<feature type="compositionally biased region" description="Low complexity" evidence="17">
    <location>
        <begin position="1016"/>
        <end position="1030"/>
    </location>
</feature>
<evidence type="ECO:0000256" key="2">
    <source>
        <dbReference type="ARBA" id="ARBA00004286"/>
    </source>
</evidence>
<evidence type="ECO:0000313" key="20">
    <source>
        <dbReference type="Proteomes" id="UP000515163"/>
    </source>
</evidence>
<dbReference type="OrthoDB" id="436262at2759"/>
<dbReference type="GO" id="GO:0007076">
    <property type="term" value="P:mitotic chromosome condensation"/>
    <property type="evidence" value="ECO:0007669"/>
    <property type="project" value="InterPro"/>
</dbReference>
<dbReference type="FunCoup" id="A0A6P8IB37">
    <property type="interactions" value="1932"/>
</dbReference>
<evidence type="ECO:0000256" key="11">
    <source>
        <dbReference type="ARBA" id="ARBA00023067"/>
    </source>
</evidence>
<keyword evidence="9" id="KW-0132">Cell division</keyword>
<evidence type="ECO:0000256" key="1">
    <source>
        <dbReference type="ARBA" id="ARBA00004123"/>
    </source>
</evidence>
<comment type="similarity">
    <text evidence="4">Belongs to the CND1 (condensin subunit 1) family.</text>
</comment>
<dbReference type="InterPro" id="IPR011989">
    <property type="entry name" value="ARM-like"/>
</dbReference>
<dbReference type="PANTHER" id="PTHR14222">
    <property type="entry name" value="CONDENSIN"/>
    <property type="match status" value="1"/>
</dbReference>
<feature type="compositionally biased region" description="Polar residues" evidence="17">
    <location>
        <begin position="938"/>
        <end position="952"/>
    </location>
</feature>
<feature type="region of interest" description="Disordered" evidence="17">
    <location>
        <begin position="929"/>
        <end position="952"/>
    </location>
</feature>
<evidence type="ECO:0000256" key="3">
    <source>
        <dbReference type="ARBA" id="ARBA00004496"/>
    </source>
</evidence>
<evidence type="ECO:0000256" key="5">
    <source>
        <dbReference type="ARBA" id="ARBA00016064"/>
    </source>
</evidence>
<dbReference type="Gene3D" id="1.25.10.10">
    <property type="entry name" value="Leucine-rich Repeat Variant"/>
    <property type="match status" value="2"/>
</dbReference>
<dbReference type="SUPFAM" id="SSF48371">
    <property type="entry name" value="ARM repeat"/>
    <property type="match status" value="1"/>
</dbReference>
<feature type="compositionally biased region" description="Basic and acidic residues" evidence="17">
    <location>
        <begin position="997"/>
        <end position="1015"/>
    </location>
</feature>
<evidence type="ECO:0000256" key="9">
    <source>
        <dbReference type="ARBA" id="ARBA00022618"/>
    </source>
</evidence>
<evidence type="ECO:0000256" key="8">
    <source>
        <dbReference type="ARBA" id="ARBA00022553"/>
    </source>
</evidence>
<dbReference type="GO" id="GO:0000779">
    <property type="term" value="C:condensed chromosome, centromeric region"/>
    <property type="evidence" value="ECO:0007669"/>
    <property type="project" value="TreeGrafter"/>
</dbReference>
<feature type="domain" description="Condensin complex subunit 1 N-terminal" evidence="19">
    <location>
        <begin position="73"/>
        <end position="237"/>
    </location>
</feature>
<keyword evidence="13" id="KW-0131">Cell cycle</keyword>
<dbReference type="Pfam" id="PF12922">
    <property type="entry name" value="Cnd1_N"/>
    <property type="match status" value="1"/>
</dbReference>
<feature type="compositionally biased region" description="Basic residues" evidence="17">
    <location>
        <begin position="1487"/>
        <end position="1497"/>
    </location>
</feature>
<evidence type="ECO:0000256" key="17">
    <source>
        <dbReference type="SAM" id="MobiDB-lite"/>
    </source>
</evidence>
<evidence type="ECO:0000256" key="14">
    <source>
        <dbReference type="ARBA" id="ARBA00075131"/>
    </source>
</evidence>
<keyword evidence="12" id="KW-0539">Nucleus</keyword>
<dbReference type="GO" id="GO:0051301">
    <property type="term" value="P:cell division"/>
    <property type="evidence" value="ECO:0007669"/>
    <property type="project" value="UniProtKB-KW"/>
</dbReference>
<proteinExistence type="inferred from homology"/>
<dbReference type="GeneID" id="116299852"/>
<dbReference type="InterPro" id="IPR026971">
    <property type="entry name" value="CND1/NCAPD3"/>
</dbReference>
<dbReference type="KEGG" id="aten:116299852"/>
<keyword evidence="20" id="KW-1185">Reference proteome</keyword>
<dbReference type="FunFam" id="1.25.10.10:FF:000695">
    <property type="entry name" value="Condensin complex subunit 1"/>
    <property type="match status" value="1"/>
</dbReference>
<feature type="region of interest" description="Disordered" evidence="17">
    <location>
        <begin position="995"/>
        <end position="1042"/>
    </location>
</feature>
<dbReference type="GO" id="GO:0042393">
    <property type="term" value="F:histone binding"/>
    <property type="evidence" value="ECO:0007669"/>
    <property type="project" value="TreeGrafter"/>
</dbReference>
<gene>
    <name evidence="21" type="primary">LOC116299852</name>
</gene>
<dbReference type="InterPro" id="IPR007673">
    <property type="entry name" value="Condensin_cplx_su1"/>
</dbReference>
<dbReference type="GO" id="GO:0000796">
    <property type="term" value="C:condensin complex"/>
    <property type="evidence" value="ECO:0007669"/>
    <property type="project" value="TreeGrafter"/>
</dbReference>
<feature type="compositionally biased region" description="Acidic residues" evidence="17">
    <location>
        <begin position="1448"/>
        <end position="1477"/>
    </location>
</feature>
<reference evidence="21" key="1">
    <citation type="submission" date="2025-08" db="UniProtKB">
        <authorList>
            <consortium name="RefSeq"/>
        </authorList>
    </citation>
    <scope>IDENTIFICATION</scope>
    <source>
        <tissue evidence="21">Tentacle</tissue>
    </source>
</reference>
<evidence type="ECO:0000256" key="15">
    <source>
        <dbReference type="ARBA" id="ARBA00080470"/>
    </source>
</evidence>
<keyword evidence="6" id="KW-0158">Chromosome</keyword>
<keyword evidence="10" id="KW-0498">Mitosis</keyword>
<dbReference type="Proteomes" id="UP000515163">
    <property type="component" value="Unplaced"/>
</dbReference>
<keyword evidence="11" id="KW-0226">DNA condensation</keyword>
<dbReference type="Pfam" id="PF12765">
    <property type="entry name" value="Cohesin_HEAT"/>
    <property type="match status" value="1"/>
</dbReference>
<evidence type="ECO:0000313" key="21">
    <source>
        <dbReference type="RefSeq" id="XP_031564431.1"/>
    </source>
</evidence>
<evidence type="ECO:0000256" key="10">
    <source>
        <dbReference type="ARBA" id="ARBA00022776"/>
    </source>
</evidence>
<feature type="compositionally biased region" description="Polar residues" evidence="17">
    <location>
        <begin position="1374"/>
        <end position="1383"/>
    </location>
</feature>
<dbReference type="InterPro" id="IPR032682">
    <property type="entry name" value="Cnd1_C"/>
</dbReference>
<feature type="region of interest" description="Disordered" evidence="17">
    <location>
        <begin position="1351"/>
        <end position="1511"/>
    </location>
</feature>
<accession>A0A6P8IB37</accession>
<evidence type="ECO:0000256" key="7">
    <source>
        <dbReference type="ARBA" id="ARBA00022490"/>
    </source>
</evidence>
<name>A0A6P8IB37_ACTTE</name>
<evidence type="ECO:0000256" key="6">
    <source>
        <dbReference type="ARBA" id="ARBA00022454"/>
    </source>
</evidence>
<feature type="compositionally biased region" description="Basic and acidic residues" evidence="17">
    <location>
        <begin position="1351"/>
        <end position="1362"/>
    </location>
</feature>
<organism evidence="20 21">
    <name type="scientific">Actinia tenebrosa</name>
    <name type="common">Australian red waratah sea anemone</name>
    <dbReference type="NCBI Taxonomy" id="6105"/>
    <lineage>
        <taxon>Eukaryota</taxon>
        <taxon>Metazoa</taxon>
        <taxon>Cnidaria</taxon>
        <taxon>Anthozoa</taxon>
        <taxon>Hexacorallia</taxon>
        <taxon>Actiniaria</taxon>
        <taxon>Actiniidae</taxon>
        <taxon>Actinia</taxon>
    </lineage>
</organism>
<evidence type="ECO:0000256" key="12">
    <source>
        <dbReference type="ARBA" id="ARBA00023242"/>
    </source>
</evidence>
<dbReference type="GO" id="GO:0005634">
    <property type="term" value="C:nucleus"/>
    <property type="evidence" value="ECO:0007669"/>
    <property type="project" value="UniProtKB-SubCell"/>
</dbReference>
<dbReference type="GO" id="GO:0010032">
    <property type="term" value="P:meiotic chromosome condensation"/>
    <property type="evidence" value="ECO:0007669"/>
    <property type="project" value="TreeGrafter"/>
</dbReference>
<dbReference type="InterPro" id="IPR024324">
    <property type="entry name" value="Condensin_cplx_su1_N"/>
</dbReference>
<evidence type="ECO:0000259" key="19">
    <source>
        <dbReference type="Pfam" id="PF12922"/>
    </source>
</evidence>
<feature type="domain" description="Condensin complex subunit 1 C-terminal" evidence="18">
    <location>
        <begin position="1126"/>
        <end position="1286"/>
    </location>
</feature>
<keyword evidence="7" id="KW-0963">Cytoplasm</keyword>
<dbReference type="InterPro" id="IPR016024">
    <property type="entry name" value="ARM-type_fold"/>
</dbReference>
<dbReference type="GO" id="GO:0005737">
    <property type="term" value="C:cytoplasm"/>
    <property type="evidence" value="ECO:0007669"/>
    <property type="project" value="UniProtKB-SubCell"/>
</dbReference>
<keyword evidence="8" id="KW-0597">Phosphoprotein</keyword>
<dbReference type="RefSeq" id="XP_031564431.1">
    <property type="nucleotide sequence ID" value="XM_031708571.1"/>
</dbReference>
<evidence type="ECO:0000256" key="4">
    <source>
        <dbReference type="ARBA" id="ARBA00009606"/>
    </source>
</evidence>
<sequence>MDVDFVIPLSTDDLLNGEPGCYVVEEVFSCRSLPNKLADCFVDLRTQGPCAIIETFDAYFSLIRHFNDVENALRDEALQTLLKAFKQLINDISPMVEQGDADPETRKRHLNALKMTCYLLVQISSLYESDATKPTTQVSAPKGRGKSCAASKKKSTSKSFEWDSERDRVIELLGHVLQLDINRLWDPPIVEEEFVNLVTGFCYKLLENPVVTKAKITKDLVFNMLGTVVKKYSTGLSTSLKIVQLIQHFEHLVPHLSQAVDLIATEFGVKGIVAEIIREIGMMNPADLTKDTSGTRAYADFIVDLTSRIPSLVLNNISLLICHLDGESYSMRNGVLGAMGEIVLKVLSSGELDDNAKNLRDQFLDKLEAHLHDTNAYVRSKALQIWLQLCNNMAIPLPRQQHLLELVIGRLHDKSSSVRKYAVQLLKCFLVNNPFGAKLPLDHLKGKLTVEMEKLKEMAPHLTQKSDNQVPVVLACAGETWKAIEPEVKATVEEYIAQEDEEDNDDEQTDESEPKALTMTLKEIKQLLNEGYHKKALTTLKKAQRKWPNEAVLHADTVNKGNLFEEENESEEVDKDKLVAEELSILKAIFLAPEDGAPQESAEEEEELNPEALLDAANQNTDENNIESNSDGLVNEISKQQLVVQYLQDYVNFQTQMEKAVPVICQLLGSKTISDVSESIEFFGTAYEFGLRNAIFGVRRMLVLIWSRDAAVKDSVVEAYKGLYLDPPSPNQRTKTALIVKNMIALTHGASIGDLTSLEELMSELMKGKLIPGPVIKLLWEKFTMKVSQTTAEESRAALILLGMLASAEMDIIRSNVDVLVKSGLGTRAEEDFLLARDTCVALLKLNKKSKTSRGGTEEPFRFPASHAIFERLSQIIVSGIRKVEDTHWIPMAEQAINVIYALSEHPDTICEEIIRKIAVCLIDKETRQSPIPEDGQDTQTQDEASGPQNGLITIRSCHSTMLARFLHLSGHVALRQLVHLDSSILKEIKRRQCVQENEKEKERQDKQAGKDKRSNNTTTNTTKDTTTTETAEEEMGLTGATSDDVETEYIRNICEQDIVTGQNLLALLRPLLVCVCSNPTKFNDHSLQAAAALALAKFMMVSSQFCEGHLQLLFTILEKSPQANIRANTIIAVGDLTFRFPNLLEPWTSHLYARLREDSPHVRKNTMMVLTHLILNDMVKVKGNISEMATCLEDKDKRIADLAKLFFLELSKKGNAVYNVLPDIISRLSDPDCGIEEEPFRNILRYMLSFIQKDRQSESLVEKLCHRFRATRCDRQWRDLAFCLSLLPYNERAIRKLNENFGCFHDKLSDEDVHQSFMTIIGKSKKFAKIELKTLVEELEQRIDECHNKGMDDEAGYERASKASGMAAKTKKSVSATPSGKSTRSRKGVTPARGRRKKTVDDDSDSEEDPAAGSKTTACTPRNPRVRPPKSAKRQSTKKRKQMPSFESDDDDDDVELFDLEEEDEDDEEISDDENIEPNQGNVKNKSSKKKVKNKAKGSTSTSKSRSIRT</sequence>
<dbReference type="PIRSF" id="PIRSF017127">
    <property type="entry name" value="Condensin_D2"/>
    <property type="match status" value="1"/>
</dbReference>
<evidence type="ECO:0000256" key="13">
    <source>
        <dbReference type="ARBA" id="ARBA00023306"/>
    </source>
</evidence>
<dbReference type="InParanoid" id="A0A6P8IB37"/>
<dbReference type="Pfam" id="PF12717">
    <property type="entry name" value="Cnd1"/>
    <property type="match status" value="1"/>
</dbReference>